<gene>
    <name evidence="2" type="ORF">CASFOL_012819</name>
</gene>
<dbReference type="EMBL" id="JAVIJP010000016">
    <property type="protein sequence ID" value="KAL3642004.1"/>
    <property type="molecule type" value="Genomic_DNA"/>
</dbReference>
<protein>
    <recommendedName>
        <fullName evidence="4">Bifunctional inhibitor/plant lipid transfer protein/seed storage helical domain-containing protein</fullName>
    </recommendedName>
</protein>
<dbReference type="Proteomes" id="UP001632038">
    <property type="component" value="Unassembled WGS sequence"/>
</dbReference>
<keyword evidence="3" id="KW-1185">Reference proteome</keyword>
<proteinExistence type="predicted"/>
<dbReference type="AlphaFoldDB" id="A0ABD3DLP7"/>
<keyword evidence="1" id="KW-0732">Signal</keyword>
<dbReference type="InterPro" id="IPR036312">
    <property type="entry name" value="Bifun_inhib/LTP/seed_sf"/>
</dbReference>
<evidence type="ECO:0008006" key="4">
    <source>
        <dbReference type="Google" id="ProtNLM"/>
    </source>
</evidence>
<accession>A0ABD3DLP7</accession>
<name>A0ABD3DLP7_9LAMI</name>
<feature type="chain" id="PRO_5044772429" description="Bifunctional inhibitor/plant lipid transfer protein/seed storage helical domain-containing protein" evidence="1">
    <location>
        <begin position="27"/>
        <end position="233"/>
    </location>
</feature>
<evidence type="ECO:0000256" key="1">
    <source>
        <dbReference type="SAM" id="SignalP"/>
    </source>
</evidence>
<evidence type="ECO:0000313" key="3">
    <source>
        <dbReference type="Proteomes" id="UP001632038"/>
    </source>
</evidence>
<feature type="signal peptide" evidence="1">
    <location>
        <begin position="1"/>
        <end position="26"/>
    </location>
</feature>
<evidence type="ECO:0000313" key="2">
    <source>
        <dbReference type="EMBL" id="KAL3642004.1"/>
    </source>
</evidence>
<sequence>MALYNNFLLIWISIFLLFSMSSPSLAIAIDSHVQGCSLIGIDLQSCLVPITQQTPFTIGSCCTTLNVVLEAGHSCLCTLFGTSGYPLFSAELQLSFSSCHLSVPSLTHCHASEPKPIVNSPPATAIPLLNEPPPIPSPAPPLLPSNPLLPELKPPDSARGEGFVPLPPKVNEMPLSENFNSSIVDSKPVLNSTPQPMIGIPERWDYVKSGVNVRQNKILAIIFIILKASWAFL</sequence>
<comment type="caution">
    <text evidence="2">The sequence shown here is derived from an EMBL/GenBank/DDBJ whole genome shotgun (WGS) entry which is preliminary data.</text>
</comment>
<organism evidence="2 3">
    <name type="scientific">Castilleja foliolosa</name>
    <dbReference type="NCBI Taxonomy" id="1961234"/>
    <lineage>
        <taxon>Eukaryota</taxon>
        <taxon>Viridiplantae</taxon>
        <taxon>Streptophyta</taxon>
        <taxon>Embryophyta</taxon>
        <taxon>Tracheophyta</taxon>
        <taxon>Spermatophyta</taxon>
        <taxon>Magnoliopsida</taxon>
        <taxon>eudicotyledons</taxon>
        <taxon>Gunneridae</taxon>
        <taxon>Pentapetalae</taxon>
        <taxon>asterids</taxon>
        <taxon>lamiids</taxon>
        <taxon>Lamiales</taxon>
        <taxon>Orobanchaceae</taxon>
        <taxon>Pedicularideae</taxon>
        <taxon>Castillejinae</taxon>
        <taxon>Castilleja</taxon>
    </lineage>
</organism>
<reference evidence="3" key="1">
    <citation type="journal article" date="2024" name="IScience">
        <title>Strigolactones Initiate the Formation of Haustorium-like Structures in Castilleja.</title>
        <authorList>
            <person name="Buerger M."/>
            <person name="Peterson D."/>
            <person name="Chory J."/>
        </authorList>
    </citation>
    <scope>NUCLEOTIDE SEQUENCE [LARGE SCALE GENOMIC DNA]</scope>
</reference>
<dbReference type="SUPFAM" id="SSF47699">
    <property type="entry name" value="Bifunctional inhibitor/lipid-transfer protein/seed storage 2S albumin"/>
    <property type="match status" value="1"/>
</dbReference>